<feature type="region of interest" description="Disordered" evidence="2">
    <location>
        <begin position="363"/>
        <end position="393"/>
    </location>
</feature>
<reference evidence="3" key="1">
    <citation type="journal article" date="2023" name="Mol. Biol. Evol.">
        <title>Third-Generation Sequencing Reveals the Adaptive Role of the Epigenome in Three Deep-Sea Polychaetes.</title>
        <authorList>
            <person name="Perez M."/>
            <person name="Aroh O."/>
            <person name="Sun Y."/>
            <person name="Lan Y."/>
            <person name="Juniper S.K."/>
            <person name="Young C.R."/>
            <person name="Angers B."/>
            <person name="Qian P.Y."/>
        </authorList>
    </citation>
    <scope>NUCLEOTIDE SEQUENCE</scope>
    <source>
        <strain evidence="3">R07B-5</strain>
    </source>
</reference>
<dbReference type="InterPro" id="IPR030465">
    <property type="entry name" value="CEP131"/>
</dbReference>
<keyword evidence="1" id="KW-0175">Coiled coil</keyword>
<dbReference type="PANTHER" id="PTHR31540">
    <property type="entry name" value="CENTROSOMAL PROTEIN OF 131 KDA"/>
    <property type="match status" value="1"/>
</dbReference>
<evidence type="ECO:0008006" key="5">
    <source>
        <dbReference type="Google" id="ProtNLM"/>
    </source>
</evidence>
<feature type="region of interest" description="Disordered" evidence="2">
    <location>
        <begin position="1"/>
        <end position="109"/>
    </location>
</feature>
<dbReference type="GO" id="GO:0010824">
    <property type="term" value="P:regulation of centrosome duplication"/>
    <property type="evidence" value="ECO:0007669"/>
    <property type="project" value="TreeGrafter"/>
</dbReference>
<feature type="compositionally biased region" description="Low complexity" evidence="2">
    <location>
        <begin position="50"/>
        <end position="63"/>
    </location>
</feature>
<feature type="region of interest" description="Disordered" evidence="2">
    <location>
        <begin position="581"/>
        <end position="696"/>
    </location>
</feature>
<organism evidence="3 4">
    <name type="scientific">Ridgeia piscesae</name>
    <name type="common">Tubeworm</name>
    <dbReference type="NCBI Taxonomy" id="27915"/>
    <lineage>
        <taxon>Eukaryota</taxon>
        <taxon>Metazoa</taxon>
        <taxon>Spiralia</taxon>
        <taxon>Lophotrochozoa</taxon>
        <taxon>Annelida</taxon>
        <taxon>Polychaeta</taxon>
        <taxon>Sedentaria</taxon>
        <taxon>Canalipalpata</taxon>
        <taxon>Sabellida</taxon>
        <taxon>Siboglinidae</taxon>
        <taxon>Ridgeia</taxon>
    </lineage>
</organism>
<feature type="region of interest" description="Disordered" evidence="2">
    <location>
        <begin position="243"/>
        <end position="274"/>
    </location>
</feature>
<evidence type="ECO:0000313" key="4">
    <source>
        <dbReference type="Proteomes" id="UP001209878"/>
    </source>
</evidence>
<evidence type="ECO:0000256" key="1">
    <source>
        <dbReference type="SAM" id="Coils"/>
    </source>
</evidence>
<feature type="compositionally biased region" description="Low complexity" evidence="2">
    <location>
        <begin position="159"/>
        <end position="170"/>
    </location>
</feature>
<feature type="coiled-coil region" evidence="1">
    <location>
        <begin position="991"/>
        <end position="1342"/>
    </location>
</feature>
<evidence type="ECO:0000313" key="3">
    <source>
        <dbReference type="EMBL" id="KAK2182052.1"/>
    </source>
</evidence>
<feature type="compositionally biased region" description="Polar residues" evidence="2">
    <location>
        <begin position="739"/>
        <end position="748"/>
    </location>
</feature>
<feature type="coiled-coil region" evidence="1">
    <location>
        <begin position="826"/>
        <end position="935"/>
    </location>
</feature>
<dbReference type="GO" id="GO:0034451">
    <property type="term" value="C:centriolar satellite"/>
    <property type="evidence" value="ECO:0007669"/>
    <property type="project" value="TreeGrafter"/>
</dbReference>
<feature type="compositionally biased region" description="Low complexity" evidence="2">
    <location>
        <begin position="70"/>
        <end position="92"/>
    </location>
</feature>
<feature type="compositionally biased region" description="Polar residues" evidence="2">
    <location>
        <begin position="637"/>
        <end position="648"/>
    </location>
</feature>
<feature type="compositionally biased region" description="Polar residues" evidence="2">
    <location>
        <begin position="673"/>
        <end position="694"/>
    </location>
</feature>
<dbReference type="EMBL" id="JAODUO010000369">
    <property type="protein sequence ID" value="KAK2182052.1"/>
    <property type="molecule type" value="Genomic_DNA"/>
</dbReference>
<protein>
    <recommendedName>
        <fullName evidence="5">Centrosomal protein of 131 kDa</fullName>
    </recommendedName>
</protein>
<evidence type="ECO:0000256" key="2">
    <source>
        <dbReference type="SAM" id="MobiDB-lite"/>
    </source>
</evidence>
<sequence>MNSGRPDLSLAGSQINVVSASHRPGSAKRPNLTNSGTSGGHPKTGAAPKGASSVNGNLGSGSSRVKGKNTTRSSRTLSQRSDVSSQRSDTSSYRGDTPGAGGDNKLAGNSKKLTAKDDFLALFESSTYTAKTTEKCQQRPPGSRPAWMTPPGSAHGTNAAASVSKTSAKTGRTSQRAFGLPSGRSSTSVGDTDDHFAVKQNINITTKSQQNKTHTSLLSSRTREDSDLNLCLGDDVFTSHPSTKDGMACRSRNTSRSDSNEFAAGGNISHGDAGRNLNSIANNMTSLAMSPGTKASFLGLENSYQNLKPKTPINQVKKGVSHDDRVCHQAAVCIQRWYRRCRAASAALEEDGLKRMLAAKRRDLEEKRDREREQERERERKERDRAASREEKARQARQRAIERAVEVRVVIGHMAVEVMVVIRLRAVEVRVVIGQRAVEVRVVIGHRAVEVTVVIGQRTVEVRVVIGHRAVEVTVVIGQRTVERTVEVRVVIGQRAVEVRVVIGQRAVEVRVVIGQRTVERAVEVKVVIGHRAVEVMVVIRQRAVEVRVVIGQRAVEELHRKREEKRLENQRKAEEEIAMLKETGKVGQARKNNVGKKGTKKTPTRPTGSDSGSGADVEQRQPATPGGGTCSVDDLFQSTRQKTPSESATDRRTTNDLDRAGANHARPHTPDGATSSRDVGTEAATSEAATNKTTLEDLMETLKKLEEEDMVTSSVKAKNQKPLDWLDELEKPRPQESLEPSTSKDNLKKSSFLTDEKLRSIMTYLDEVETAERLTDIDQEMDKINKALERPALLVPSGEELAQLEQASATASEVTQNMLLQKMELEEKKRSVAMLQKALSQQRELTVRHAKETEREMKQRLQLQKQEHEEAMKRHLSFIDQLIDDKKNLTEKCEKLVLEMKTIYKKYQDQIKTMQESHELKMKKEKELAAASEKLRREKWIEEKTKKIKEMTVRGLEPEIQRLIAKHKAEIKKLKSVEQGEVLAADERAAQRYIKMTEDLRDQLANEKEAACARERELARQTYEKQMQQEEEAYQSQRRRLYAEVQEEKERLAQQAMRQRTEIDRLQRQLEDSHKNAVTAMKTEYEQAREEQERRHLAEVTQLREQLALEKRAWEENYMKKKETWLMGKERELKEQVRRERDREIELVIQRLEDDNQAARDECERVAENRIKRIRDKYEKEIEELEKSERQTREKYNTTKAKQTELEGENQRLNVVLKQRDKEIVELKKLLDRLNEERSRVADVIRQEFANRLVATEEENKHVKIEMSELRARHQLELDRAKADIEAVEKAKDNEMEEVHKRVKQAILKKEEVVKQIQEQYQAAVKRADHLEGLLDQQRKQLLRR</sequence>
<dbReference type="GO" id="GO:0005929">
    <property type="term" value="C:cilium"/>
    <property type="evidence" value="ECO:0007669"/>
    <property type="project" value="GOC"/>
</dbReference>
<feature type="compositionally biased region" description="Basic residues" evidence="2">
    <location>
        <begin position="594"/>
        <end position="604"/>
    </location>
</feature>
<proteinExistence type="predicted"/>
<feature type="region of interest" description="Disordered" evidence="2">
    <location>
        <begin position="724"/>
        <end position="748"/>
    </location>
</feature>
<name>A0AAD9L2J7_RIDPI</name>
<gene>
    <name evidence="3" type="ORF">NP493_369g04040</name>
</gene>
<keyword evidence="4" id="KW-1185">Reference proteome</keyword>
<comment type="caution">
    <text evidence="3">The sequence shown here is derived from an EMBL/GenBank/DDBJ whole genome shotgun (WGS) entry which is preliminary data.</text>
</comment>
<feature type="region of interest" description="Disordered" evidence="2">
    <location>
        <begin position="131"/>
        <end position="191"/>
    </location>
</feature>
<dbReference type="Proteomes" id="UP001209878">
    <property type="component" value="Unassembled WGS sequence"/>
</dbReference>
<dbReference type="PANTHER" id="PTHR31540:SF1">
    <property type="entry name" value="CENTROSOMAL PROTEIN OF 131 KDA"/>
    <property type="match status" value="1"/>
</dbReference>
<dbReference type="GO" id="GO:0035735">
    <property type="term" value="P:intraciliary transport involved in cilium assembly"/>
    <property type="evidence" value="ECO:0007669"/>
    <property type="project" value="InterPro"/>
</dbReference>
<accession>A0AAD9L2J7</accession>
<feature type="compositionally biased region" description="Basic and acidic residues" evidence="2">
    <location>
        <begin position="649"/>
        <end position="662"/>
    </location>
</feature>